<dbReference type="Proteomes" id="UP000789570">
    <property type="component" value="Unassembled WGS sequence"/>
</dbReference>
<gene>
    <name evidence="1" type="ORF">FCALED_LOCUS3930</name>
</gene>
<evidence type="ECO:0000313" key="2">
    <source>
        <dbReference type="Proteomes" id="UP000789570"/>
    </source>
</evidence>
<accession>A0A9N8ZSF5</accession>
<dbReference type="EMBL" id="CAJVPQ010000726">
    <property type="protein sequence ID" value="CAG8505599.1"/>
    <property type="molecule type" value="Genomic_DNA"/>
</dbReference>
<name>A0A9N8ZSF5_9GLOM</name>
<reference evidence="1" key="1">
    <citation type="submission" date="2021-06" db="EMBL/GenBank/DDBJ databases">
        <authorList>
            <person name="Kallberg Y."/>
            <person name="Tangrot J."/>
            <person name="Rosling A."/>
        </authorList>
    </citation>
    <scope>NUCLEOTIDE SEQUENCE</scope>
    <source>
        <strain evidence="1">UK204</strain>
    </source>
</reference>
<keyword evidence="2" id="KW-1185">Reference proteome</keyword>
<comment type="caution">
    <text evidence="1">The sequence shown here is derived from an EMBL/GenBank/DDBJ whole genome shotgun (WGS) entry which is preliminary data.</text>
</comment>
<dbReference type="OrthoDB" id="2342063at2759"/>
<evidence type="ECO:0000313" key="1">
    <source>
        <dbReference type="EMBL" id="CAG8505599.1"/>
    </source>
</evidence>
<sequence length="312" mass="35853">MKFIDLSDIEISLICDGDLRLAAQIVIRLRNRGARKIRLCYPTDQYLVYANADIDAIKVPCPQATQNHFKSSVSNATIVISLLYNNYEKQEMLLDACTEQGVALLITWDSGMELEHYVRDKQCPRTRLHKLLLNHRATNKNKPDATRWILFQVGIFDEEILKNDISTVTTAFNSPNQFIFLNITVKEDLAQLIVETIVSREIQLDRNYVVGDFVAHTYLGHVYQVATKGVRLNLGMPAEISDFEVTNALRLSGIVSARPLPRILYPGCSLFFYKLGIEISFQHDAAIYKILKHHRRTTFKEWIHNQFYDCSK</sequence>
<dbReference type="AlphaFoldDB" id="A0A9N8ZSF5"/>
<proteinExistence type="predicted"/>
<organism evidence="1 2">
    <name type="scientific">Funneliformis caledonium</name>
    <dbReference type="NCBI Taxonomy" id="1117310"/>
    <lineage>
        <taxon>Eukaryota</taxon>
        <taxon>Fungi</taxon>
        <taxon>Fungi incertae sedis</taxon>
        <taxon>Mucoromycota</taxon>
        <taxon>Glomeromycotina</taxon>
        <taxon>Glomeromycetes</taxon>
        <taxon>Glomerales</taxon>
        <taxon>Glomeraceae</taxon>
        <taxon>Funneliformis</taxon>
    </lineage>
</organism>
<protein>
    <submittedName>
        <fullName evidence="1">8097_t:CDS:1</fullName>
    </submittedName>
</protein>